<evidence type="ECO:0000313" key="2">
    <source>
        <dbReference type="EMBL" id="MDE8648978.1"/>
    </source>
</evidence>
<reference evidence="2" key="1">
    <citation type="submission" date="2023-02" db="EMBL/GenBank/DDBJ databases">
        <title>A novel hydrolase synthesized by Rhodococcus erythropolis HQ is responsible for the detoxification of Zearalenone.</title>
        <authorList>
            <person name="Hu J."/>
            <person name="Xu J."/>
        </authorList>
    </citation>
    <scope>NUCLEOTIDE SEQUENCE</scope>
    <source>
        <strain evidence="2">HQ</strain>
    </source>
</reference>
<sequence length="236" mass="25674">MSDSRKPGWITRAALAAVALTGAYGFLEETTIRTTIAAAVLSGFAAFHLVAAFKILRQKARPRTAAAASEVALDSSVVARVSVPLVRERAASQTRADALAEIGRGDWASAKAGLRWFVGNATGEQDWQILAEGLRFPNNLAPQEIAAEALIRRYGTEGLNECLRYLDREDVEGNTYWTIQSLLDDLYLVEDIPIRTMLLEISTVATYNDQKLLADELLAMHNLSADAQGALKNPAE</sequence>
<evidence type="ECO:0000256" key="1">
    <source>
        <dbReference type="SAM" id="Phobius"/>
    </source>
</evidence>
<protein>
    <submittedName>
        <fullName evidence="2">Uncharacterized protein</fullName>
    </submittedName>
</protein>
<keyword evidence="1" id="KW-1133">Transmembrane helix</keyword>
<gene>
    <name evidence="2" type="ORF">PXH69_28805</name>
</gene>
<keyword evidence="1" id="KW-0812">Transmembrane</keyword>
<evidence type="ECO:0000313" key="3">
    <source>
        <dbReference type="Proteomes" id="UP001217325"/>
    </source>
</evidence>
<feature type="transmembrane region" description="Helical" evidence="1">
    <location>
        <begin position="35"/>
        <end position="56"/>
    </location>
</feature>
<keyword evidence="1" id="KW-0472">Membrane</keyword>
<dbReference type="EMBL" id="JARDXE010000023">
    <property type="protein sequence ID" value="MDE8648978.1"/>
    <property type="molecule type" value="Genomic_DNA"/>
</dbReference>
<dbReference type="AlphaFoldDB" id="A0AAW6LP59"/>
<comment type="caution">
    <text evidence="2">The sequence shown here is derived from an EMBL/GenBank/DDBJ whole genome shotgun (WGS) entry which is preliminary data.</text>
</comment>
<organism evidence="2 3">
    <name type="scientific">Rhodococcus qingshengii</name>
    <dbReference type="NCBI Taxonomy" id="334542"/>
    <lineage>
        <taxon>Bacteria</taxon>
        <taxon>Bacillati</taxon>
        <taxon>Actinomycetota</taxon>
        <taxon>Actinomycetes</taxon>
        <taxon>Mycobacteriales</taxon>
        <taxon>Nocardiaceae</taxon>
        <taxon>Rhodococcus</taxon>
        <taxon>Rhodococcus erythropolis group</taxon>
    </lineage>
</organism>
<proteinExistence type="predicted"/>
<name>A0AAW6LP59_RHOSG</name>
<accession>A0AAW6LP59</accession>
<dbReference type="RefSeq" id="WP_275232696.1">
    <property type="nucleotide sequence ID" value="NZ_JARDXE010000023.1"/>
</dbReference>
<dbReference type="Proteomes" id="UP001217325">
    <property type="component" value="Unassembled WGS sequence"/>
</dbReference>